<keyword evidence="2 4" id="KW-0479">Metal-binding</keyword>
<dbReference type="InterPro" id="IPR032466">
    <property type="entry name" value="Metal_Hydrolase"/>
</dbReference>
<dbReference type="OrthoDB" id="9810005at2"/>
<feature type="binding site" evidence="4">
    <location>
        <position position="154"/>
    </location>
    <ligand>
        <name>a divalent metal cation</name>
        <dbReference type="ChEBI" id="CHEBI:60240"/>
        <label>2</label>
    </ligand>
</feature>
<dbReference type="InterPro" id="IPR001130">
    <property type="entry name" value="TatD-like"/>
</dbReference>
<evidence type="ECO:0000256" key="2">
    <source>
        <dbReference type="ARBA" id="ARBA00022723"/>
    </source>
</evidence>
<evidence type="ECO:0000313" key="5">
    <source>
        <dbReference type="EMBL" id="ARN83150.1"/>
    </source>
</evidence>
<name>A0A1W6N000_9HYPH</name>
<dbReference type="GO" id="GO:0004536">
    <property type="term" value="F:DNA nuclease activity"/>
    <property type="evidence" value="ECO:0007669"/>
    <property type="project" value="InterPro"/>
</dbReference>
<dbReference type="PROSITE" id="PS01137">
    <property type="entry name" value="TATD_1"/>
    <property type="match status" value="1"/>
</dbReference>
<sequence length="266" mass="28833">MLVDTHCHLDFPDFAPERDAVVARARAAGVGRVVTISTHVTKFAEIAAIAEAYDDVFCTVGTHPNHALDEPEASPETLVALARHEKCIAFGEAGLDYHYNQAPKETAQRVLRNHIAAAREAQLPLVIHTRDADEDMARILREEMGQGAFPALLHCFTASRALAETAVELGVYLSFSGVLTFKNAQSLRDIAADMPLERLLVETDAPFLAPTPHRGKRNEPAFVKETARVLAESKGVSEAEIARATTANALRLFSKMPPLSCAEAAA</sequence>
<dbReference type="EMBL" id="CP019948">
    <property type="protein sequence ID" value="ARN83150.1"/>
    <property type="molecule type" value="Genomic_DNA"/>
</dbReference>
<keyword evidence="6" id="KW-1185">Reference proteome</keyword>
<dbReference type="GO" id="GO:0046872">
    <property type="term" value="F:metal ion binding"/>
    <property type="evidence" value="ECO:0007669"/>
    <property type="project" value="UniProtKB-KW"/>
</dbReference>
<feature type="binding site" evidence="4">
    <location>
        <position position="128"/>
    </location>
    <ligand>
        <name>a divalent metal cation</name>
        <dbReference type="ChEBI" id="CHEBI:60240"/>
        <label>2</label>
    </ligand>
</feature>
<evidence type="ECO:0000256" key="4">
    <source>
        <dbReference type="PIRSR" id="PIRSR005902-1"/>
    </source>
</evidence>
<reference evidence="5 6" key="1">
    <citation type="submission" date="2017-02" db="EMBL/GenBank/DDBJ databases">
        <authorList>
            <person name="Peterson S.W."/>
        </authorList>
    </citation>
    <scope>NUCLEOTIDE SEQUENCE [LARGE SCALE GENOMIC DNA]</scope>
    <source>
        <strain evidence="5 6">S285</strain>
    </source>
</reference>
<evidence type="ECO:0000256" key="1">
    <source>
        <dbReference type="ARBA" id="ARBA00009275"/>
    </source>
</evidence>
<dbReference type="InterPro" id="IPR018228">
    <property type="entry name" value="DNase_TatD-rel_CS"/>
</dbReference>
<proteinExistence type="inferred from homology"/>
<dbReference type="Gene3D" id="3.20.20.140">
    <property type="entry name" value="Metal-dependent hydrolases"/>
    <property type="match status" value="1"/>
</dbReference>
<dbReference type="STRING" id="655015.B1812_21045"/>
<dbReference type="CDD" id="cd01310">
    <property type="entry name" value="TatD_DNAse"/>
    <property type="match status" value="1"/>
</dbReference>
<dbReference type="RefSeq" id="WP_085773304.1">
    <property type="nucleotide sequence ID" value="NZ_AP027149.1"/>
</dbReference>
<dbReference type="GO" id="GO:0005829">
    <property type="term" value="C:cytosol"/>
    <property type="evidence" value="ECO:0007669"/>
    <property type="project" value="TreeGrafter"/>
</dbReference>
<keyword evidence="3" id="KW-0378">Hydrolase</keyword>
<protein>
    <submittedName>
        <fullName evidence="5">LuxR family transcriptional regulator</fullName>
    </submittedName>
</protein>
<dbReference type="FunFam" id="3.20.20.140:FF:000005">
    <property type="entry name" value="TatD family hydrolase"/>
    <property type="match status" value="1"/>
</dbReference>
<dbReference type="GO" id="GO:0016788">
    <property type="term" value="F:hydrolase activity, acting on ester bonds"/>
    <property type="evidence" value="ECO:0007669"/>
    <property type="project" value="InterPro"/>
</dbReference>
<accession>A0A1W6N000</accession>
<feature type="binding site" evidence="4">
    <location>
        <position position="204"/>
    </location>
    <ligand>
        <name>a divalent metal cation</name>
        <dbReference type="ChEBI" id="CHEBI:60240"/>
        <label>1</label>
    </ligand>
</feature>
<dbReference type="InterPro" id="IPR015991">
    <property type="entry name" value="TatD/YcfH-like"/>
</dbReference>
<dbReference type="AlphaFoldDB" id="A0A1W6N000"/>
<dbReference type="PROSITE" id="PS01090">
    <property type="entry name" value="TATD_2"/>
    <property type="match status" value="1"/>
</dbReference>
<evidence type="ECO:0000313" key="6">
    <source>
        <dbReference type="Proteomes" id="UP000193978"/>
    </source>
</evidence>
<dbReference type="PANTHER" id="PTHR46124:SF2">
    <property type="entry name" value="D-AMINOACYL-TRNA DEACYLASE"/>
    <property type="match status" value="1"/>
</dbReference>
<dbReference type="Pfam" id="PF01026">
    <property type="entry name" value="TatD_DNase"/>
    <property type="match status" value="1"/>
</dbReference>
<organism evidence="5 6">
    <name type="scientific">Methylocystis bryophila</name>
    <dbReference type="NCBI Taxonomy" id="655015"/>
    <lineage>
        <taxon>Bacteria</taxon>
        <taxon>Pseudomonadati</taxon>
        <taxon>Pseudomonadota</taxon>
        <taxon>Alphaproteobacteria</taxon>
        <taxon>Hyphomicrobiales</taxon>
        <taxon>Methylocystaceae</taxon>
        <taxon>Methylocystis</taxon>
    </lineage>
</organism>
<dbReference type="NCBIfam" id="TIGR00010">
    <property type="entry name" value="YchF/TatD family DNA exonuclease"/>
    <property type="match status" value="1"/>
</dbReference>
<feature type="binding site" evidence="4">
    <location>
        <position position="92"/>
    </location>
    <ligand>
        <name>a divalent metal cation</name>
        <dbReference type="ChEBI" id="CHEBI:60240"/>
        <label>1</label>
    </ligand>
</feature>
<dbReference type="PANTHER" id="PTHR46124">
    <property type="entry name" value="D-AMINOACYL-TRNA DEACYLASE"/>
    <property type="match status" value="1"/>
</dbReference>
<dbReference type="PIRSF" id="PIRSF005902">
    <property type="entry name" value="DNase_TatD"/>
    <property type="match status" value="1"/>
</dbReference>
<gene>
    <name evidence="5" type="ORF">B1812_21045</name>
</gene>
<dbReference type="SUPFAM" id="SSF51556">
    <property type="entry name" value="Metallo-dependent hydrolases"/>
    <property type="match status" value="1"/>
</dbReference>
<evidence type="ECO:0000256" key="3">
    <source>
        <dbReference type="ARBA" id="ARBA00022801"/>
    </source>
</evidence>
<dbReference type="KEGG" id="mbry:B1812_21045"/>
<dbReference type="Proteomes" id="UP000193978">
    <property type="component" value="Chromosome"/>
</dbReference>
<comment type="similarity">
    <text evidence="1">Belongs to the metallo-dependent hydrolases superfamily. TatD-type hydrolase family.</text>
</comment>
<feature type="binding site" evidence="4">
    <location>
        <position position="8"/>
    </location>
    <ligand>
        <name>a divalent metal cation</name>
        <dbReference type="ChEBI" id="CHEBI:60240"/>
        <label>1</label>
    </ligand>
</feature>
<feature type="binding site" evidence="4">
    <location>
        <position position="6"/>
    </location>
    <ligand>
        <name>a divalent metal cation</name>
        <dbReference type="ChEBI" id="CHEBI:60240"/>
        <label>1</label>
    </ligand>
</feature>